<evidence type="ECO:0008006" key="4">
    <source>
        <dbReference type="Google" id="ProtNLM"/>
    </source>
</evidence>
<dbReference type="EMBL" id="JABBFW010000022">
    <property type="protein sequence ID" value="NML17794.1"/>
    <property type="molecule type" value="Genomic_DNA"/>
</dbReference>
<name>A0A848FEE7_9BURK</name>
<dbReference type="Proteomes" id="UP000574067">
    <property type="component" value="Unassembled WGS sequence"/>
</dbReference>
<proteinExistence type="predicted"/>
<dbReference type="AlphaFoldDB" id="A0A848FEE7"/>
<reference evidence="2 3" key="1">
    <citation type="submission" date="2020-04" db="EMBL/GenBank/DDBJ databases">
        <title>Azohydromonas sp. isolated from soil.</title>
        <authorList>
            <person name="Dahal R.H."/>
        </authorList>
    </citation>
    <scope>NUCLEOTIDE SEQUENCE [LARGE SCALE GENOMIC DNA]</scope>
    <source>
        <strain evidence="2 3">G-1-1-14</strain>
    </source>
</reference>
<organism evidence="2 3">
    <name type="scientific">Azohydromonas caseinilytica</name>
    <dbReference type="NCBI Taxonomy" id="2728836"/>
    <lineage>
        <taxon>Bacteria</taxon>
        <taxon>Pseudomonadati</taxon>
        <taxon>Pseudomonadota</taxon>
        <taxon>Betaproteobacteria</taxon>
        <taxon>Burkholderiales</taxon>
        <taxon>Sphaerotilaceae</taxon>
        <taxon>Azohydromonas</taxon>
    </lineage>
</organism>
<evidence type="ECO:0000313" key="3">
    <source>
        <dbReference type="Proteomes" id="UP000574067"/>
    </source>
</evidence>
<keyword evidence="3" id="KW-1185">Reference proteome</keyword>
<accession>A0A848FEE7</accession>
<sequence>MRFSDFKIGQRLGAAFGLLVLMTMAWAKLGLQQLRKIQDDLDTVVNDNHVKSELAHQMNESSSRASPARWCSRGNRCSRTA</sequence>
<evidence type="ECO:0000313" key="2">
    <source>
        <dbReference type="EMBL" id="NML17794.1"/>
    </source>
</evidence>
<gene>
    <name evidence="2" type="ORF">HHL10_22745</name>
</gene>
<protein>
    <recommendedName>
        <fullName evidence="4">Methyl-accepting chemotaxis protein</fullName>
    </recommendedName>
</protein>
<evidence type="ECO:0000256" key="1">
    <source>
        <dbReference type="SAM" id="MobiDB-lite"/>
    </source>
</evidence>
<feature type="region of interest" description="Disordered" evidence="1">
    <location>
        <begin position="55"/>
        <end position="81"/>
    </location>
</feature>
<comment type="caution">
    <text evidence="2">The sequence shown here is derived from an EMBL/GenBank/DDBJ whole genome shotgun (WGS) entry which is preliminary data.</text>
</comment>